<dbReference type="PROSITE" id="PS51184">
    <property type="entry name" value="JMJC"/>
    <property type="match status" value="1"/>
</dbReference>
<dbReference type="Gene3D" id="2.60.120.10">
    <property type="entry name" value="Jelly Rolls"/>
    <property type="match status" value="1"/>
</dbReference>
<dbReference type="InterPro" id="IPR003347">
    <property type="entry name" value="JmjC_dom"/>
</dbReference>
<reference evidence="2" key="2">
    <citation type="submission" date="2025-08" db="UniProtKB">
        <authorList>
            <consortium name="Ensembl"/>
        </authorList>
    </citation>
    <scope>IDENTIFICATION</scope>
</reference>
<evidence type="ECO:0000259" key="1">
    <source>
        <dbReference type="PROSITE" id="PS51184"/>
    </source>
</evidence>
<dbReference type="STRING" id="51511.ENSCSAVP00000018975"/>
<dbReference type="Proteomes" id="UP000007875">
    <property type="component" value="Unassembled WGS sequence"/>
</dbReference>
<evidence type="ECO:0000313" key="2">
    <source>
        <dbReference type="Ensembl" id="ENSCSAVP00000018975.1"/>
    </source>
</evidence>
<dbReference type="InterPro" id="IPR014710">
    <property type="entry name" value="RmlC-like_jellyroll"/>
</dbReference>
<dbReference type="HOGENOM" id="CLU_016785_9_0_1"/>
<dbReference type="GeneTree" id="ENSGT00940000165506"/>
<sequence length="250" mass="29194">MKNTLGEWKAKVERTKNGYNQKSVTYMNLSQFIDVYKTEELYLVDELDPFHPIADYAYIPKPLLCKGYLEHLLSVNMWFSSGNTKPVLHNDGYENVNCVFDGRKNLVLFDKKHDVPLVTLDNNSPFAPKLGYSLVNPEKVDLYKYPALSTMPWYSASVNEGDCFYLPSFWFHYVHSTGSRSLAINIWWRPTTELYHREECEKSVESLPMYEPLKKHPMNDDMKLEQAVLHYGFLEKNETTDKSFYKAILS</sequence>
<dbReference type="Ensembl" id="ENSCSAVT00000019182.1">
    <property type="protein sequence ID" value="ENSCSAVP00000018975.1"/>
    <property type="gene ID" value="ENSCSAVG00000011147.1"/>
</dbReference>
<keyword evidence="3" id="KW-1185">Reference proteome</keyword>
<dbReference type="PANTHER" id="PTHR12461:SF42">
    <property type="entry name" value="JMJC DOMAIN-CONTAINING PROTEIN"/>
    <property type="match status" value="1"/>
</dbReference>
<organism evidence="2 3">
    <name type="scientific">Ciona savignyi</name>
    <name type="common">Pacific transparent sea squirt</name>
    <dbReference type="NCBI Taxonomy" id="51511"/>
    <lineage>
        <taxon>Eukaryota</taxon>
        <taxon>Metazoa</taxon>
        <taxon>Chordata</taxon>
        <taxon>Tunicata</taxon>
        <taxon>Ascidiacea</taxon>
        <taxon>Phlebobranchia</taxon>
        <taxon>Cionidae</taxon>
        <taxon>Ciona</taxon>
    </lineage>
</organism>
<reference evidence="3" key="1">
    <citation type="submission" date="2003-08" db="EMBL/GenBank/DDBJ databases">
        <authorList>
            <person name="Birren B."/>
            <person name="Nusbaum C."/>
            <person name="Abebe A."/>
            <person name="Abouelleil A."/>
            <person name="Adekoya E."/>
            <person name="Ait-zahra M."/>
            <person name="Allen N."/>
            <person name="Allen T."/>
            <person name="An P."/>
            <person name="Anderson M."/>
            <person name="Anderson S."/>
            <person name="Arachchi H."/>
            <person name="Armbruster J."/>
            <person name="Bachantsang P."/>
            <person name="Baldwin J."/>
            <person name="Barry A."/>
            <person name="Bayul T."/>
            <person name="Blitshsteyn B."/>
            <person name="Bloom T."/>
            <person name="Blye J."/>
            <person name="Boguslavskiy L."/>
            <person name="Borowsky M."/>
            <person name="Boukhgalter B."/>
            <person name="Brunache A."/>
            <person name="Butler J."/>
            <person name="Calixte N."/>
            <person name="Calvo S."/>
            <person name="Camarata J."/>
            <person name="Campo K."/>
            <person name="Chang J."/>
            <person name="Cheshatsang Y."/>
            <person name="Citroen M."/>
            <person name="Collymore A."/>
            <person name="Considine T."/>
            <person name="Cook A."/>
            <person name="Cooke P."/>
            <person name="Corum B."/>
            <person name="Cuomo C."/>
            <person name="David R."/>
            <person name="Dawoe T."/>
            <person name="Degray S."/>
            <person name="Dodge S."/>
            <person name="Dooley K."/>
            <person name="Dorje P."/>
            <person name="Dorjee K."/>
            <person name="Dorris L."/>
            <person name="Duffey N."/>
            <person name="Dupes A."/>
            <person name="Elkins T."/>
            <person name="Engels R."/>
            <person name="Erickson J."/>
            <person name="Farina A."/>
            <person name="Faro S."/>
            <person name="Ferreira P."/>
            <person name="Fischer H."/>
            <person name="Fitzgerald M."/>
            <person name="Foley K."/>
            <person name="Gage D."/>
            <person name="Galagan J."/>
            <person name="Gearin G."/>
            <person name="Gnerre S."/>
            <person name="Gnirke A."/>
            <person name="Goyette A."/>
            <person name="Graham J."/>
            <person name="Grandbois E."/>
            <person name="Gyaltsen K."/>
            <person name="Hafez N."/>
            <person name="Hagopian D."/>
            <person name="Hagos B."/>
            <person name="Hall J."/>
            <person name="Hatcher B."/>
            <person name="Heller A."/>
            <person name="Higgins H."/>
            <person name="Honan T."/>
            <person name="Horn A."/>
            <person name="Houde N."/>
            <person name="Hughes L."/>
            <person name="Hulme W."/>
            <person name="Husby E."/>
            <person name="Iliev I."/>
            <person name="Jaffe D."/>
            <person name="Jones C."/>
            <person name="Kamal M."/>
            <person name="Kamat A."/>
            <person name="Kamvysselis M."/>
            <person name="Karlsson E."/>
            <person name="Kells C."/>
            <person name="Kieu A."/>
            <person name="Kisner P."/>
            <person name="Kodira C."/>
            <person name="Kulbokas E."/>
            <person name="Labutti K."/>
            <person name="Lama D."/>
            <person name="Landers T."/>
            <person name="Leger J."/>
            <person name="Levine S."/>
            <person name="Lewis D."/>
            <person name="Lewis T."/>
            <person name="Lindblad-toh K."/>
            <person name="Liu X."/>
            <person name="Lokyitsang T."/>
            <person name="Lokyitsang Y."/>
            <person name="Lucien O."/>
            <person name="Lui A."/>
            <person name="Ma L.J."/>
            <person name="Mabbitt R."/>
            <person name="Macdonald J."/>
            <person name="Maclean C."/>
            <person name="Major J."/>
            <person name="Manning J."/>
            <person name="Marabella R."/>
            <person name="Maru K."/>
            <person name="Matthews C."/>
            <person name="Mauceli E."/>
            <person name="Mccarthy M."/>
            <person name="Mcdonough S."/>
            <person name="Mcghee T."/>
            <person name="Meldrim J."/>
            <person name="Meneus L."/>
            <person name="Mesirov J."/>
            <person name="Mihalev A."/>
            <person name="Mihova T."/>
            <person name="Mikkelsen T."/>
            <person name="Mlenga V."/>
            <person name="Moru K."/>
            <person name="Mozes J."/>
            <person name="Mulrain L."/>
            <person name="Munson G."/>
            <person name="Naylor J."/>
            <person name="Newes C."/>
            <person name="Nguyen C."/>
            <person name="Nguyen N."/>
            <person name="Nguyen T."/>
            <person name="Nicol R."/>
            <person name="Nielsen C."/>
            <person name="Nizzari M."/>
            <person name="Norbu C."/>
            <person name="Norbu N."/>
            <person name="O'donnell P."/>
            <person name="Okoawo O."/>
            <person name="O'leary S."/>
            <person name="Omotosho B."/>
            <person name="O'neill K."/>
            <person name="Osman S."/>
            <person name="Parker S."/>
            <person name="Perrin D."/>
            <person name="Phunkhang P."/>
            <person name="Piqani B."/>
            <person name="Purcell S."/>
            <person name="Rachupka T."/>
            <person name="Ramasamy U."/>
            <person name="Rameau R."/>
            <person name="Ray V."/>
            <person name="Raymond C."/>
            <person name="Retta R."/>
            <person name="Richardson S."/>
            <person name="Rise C."/>
            <person name="Rodriguez J."/>
            <person name="Rogers J."/>
            <person name="Rogov P."/>
            <person name="Rutman M."/>
            <person name="Schupbach R."/>
            <person name="Seaman C."/>
            <person name="Settipalli S."/>
            <person name="Sharpe T."/>
            <person name="Sheridan J."/>
            <person name="Sherpa N."/>
            <person name="Shi J."/>
            <person name="Smirnov S."/>
            <person name="Smith C."/>
            <person name="Sougnez C."/>
            <person name="Spencer B."/>
            <person name="Stalker J."/>
            <person name="Stange-thomann N."/>
            <person name="Stavropoulos S."/>
            <person name="Stetson K."/>
            <person name="Stone C."/>
            <person name="Stone S."/>
            <person name="Stubbs M."/>
            <person name="Talamas J."/>
            <person name="Tchuinga P."/>
            <person name="Tenzing P."/>
            <person name="Tesfaye S."/>
            <person name="Theodore J."/>
            <person name="Thoulutsang Y."/>
            <person name="Topham K."/>
            <person name="Towey S."/>
            <person name="Tsamla T."/>
            <person name="Tsomo N."/>
            <person name="Vallee D."/>
            <person name="Vassiliev H."/>
            <person name="Venkataraman V."/>
            <person name="Vinson J."/>
            <person name="Vo A."/>
            <person name="Wade C."/>
            <person name="Wang S."/>
            <person name="Wangchuk T."/>
            <person name="Wangdi T."/>
            <person name="Whittaker C."/>
            <person name="Wilkinson J."/>
            <person name="Wu Y."/>
            <person name="Wyman D."/>
            <person name="Yadav S."/>
            <person name="Yang S."/>
            <person name="Yang X."/>
            <person name="Yeager S."/>
            <person name="Yee E."/>
            <person name="Young G."/>
            <person name="Zainoun J."/>
            <person name="Zembeck L."/>
            <person name="Zimmer A."/>
            <person name="Zody M."/>
            <person name="Lander E."/>
        </authorList>
    </citation>
    <scope>NUCLEOTIDE SEQUENCE [LARGE SCALE GENOMIC DNA]</scope>
</reference>
<name>H2ZN09_CIOSA</name>
<feature type="domain" description="JmjC" evidence="1">
    <location>
        <begin position="48"/>
        <end position="205"/>
    </location>
</feature>
<proteinExistence type="predicted"/>
<protein>
    <recommendedName>
        <fullName evidence="1">JmjC domain-containing protein</fullName>
    </recommendedName>
</protein>
<dbReference type="eggNOG" id="KOG2508">
    <property type="taxonomic scope" value="Eukaryota"/>
</dbReference>
<dbReference type="InterPro" id="IPR041667">
    <property type="entry name" value="Cupin_8"/>
</dbReference>
<dbReference type="AlphaFoldDB" id="H2ZN09"/>
<dbReference type="InParanoid" id="H2ZN09"/>
<accession>H2ZN09</accession>
<reference evidence="2" key="3">
    <citation type="submission" date="2025-09" db="UniProtKB">
        <authorList>
            <consortium name="Ensembl"/>
        </authorList>
    </citation>
    <scope>IDENTIFICATION</scope>
</reference>
<evidence type="ECO:0000313" key="3">
    <source>
        <dbReference type="Proteomes" id="UP000007875"/>
    </source>
</evidence>
<dbReference type="SUPFAM" id="SSF51197">
    <property type="entry name" value="Clavaminate synthase-like"/>
    <property type="match status" value="1"/>
</dbReference>
<dbReference type="PANTHER" id="PTHR12461">
    <property type="entry name" value="HYPOXIA-INDUCIBLE FACTOR 1 ALPHA INHIBITOR-RELATED"/>
    <property type="match status" value="1"/>
</dbReference>
<dbReference type="Pfam" id="PF13621">
    <property type="entry name" value="Cupin_8"/>
    <property type="match status" value="1"/>
</dbReference>